<evidence type="ECO:0000313" key="2">
    <source>
        <dbReference type="EMBL" id="CAF1288990.1"/>
    </source>
</evidence>
<dbReference type="EMBL" id="CAJNOE010000612">
    <property type="protein sequence ID" value="CAF1288990.1"/>
    <property type="molecule type" value="Genomic_DNA"/>
</dbReference>
<comment type="caution">
    <text evidence="3">The sequence shown here is derived from an EMBL/GenBank/DDBJ whole genome shotgun (WGS) entry which is preliminary data.</text>
</comment>
<accession>A0A815G8G3</accession>
<reference evidence="3" key="1">
    <citation type="submission" date="2021-02" db="EMBL/GenBank/DDBJ databases">
        <authorList>
            <person name="Nowell W R."/>
        </authorList>
    </citation>
    <scope>NUCLEOTIDE SEQUENCE</scope>
</reference>
<feature type="region of interest" description="Disordered" evidence="1">
    <location>
        <begin position="34"/>
        <end position="121"/>
    </location>
</feature>
<evidence type="ECO:0000313" key="4">
    <source>
        <dbReference type="EMBL" id="CAF3865485.1"/>
    </source>
</evidence>
<name>A0A815G8G3_9BILA</name>
<feature type="compositionally biased region" description="Low complexity" evidence="1">
    <location>
        <begin position="101"/>
        <end position="112"/>
    </location>
</feature>
<dbReference type="Proteomes" id="UP000663868">
    <property type="component" value="Unassembled WGS sequence"/>
</dbReference>
<dbReference type="EMBL" id="CAJOAY010001612">
    <property type="protein sequence ID" value="CAF3865485.1"/>
    <property type="molecule type" value="Genomic_DNA"/>
</dbReference>
<organism evidence="3 6">
    <name type="scientific">Adineta steineri</name>
    <dbReference type="NCBI Taxonomy" id="433720"/>
    <lineage>
        <taxon>Eukaryota</taxon>
        <taxon>Metazoa</taxon>
        <taxon>Spiralia</taxon>
        <taxon>Gnathifera</taxon>
        <taxon>Rotifera</taxon>
        <taxon>Eurotatoria</taxon>
        <taxon>Bdelloidea</taxon>
        <taxon>Adinetida</taxon>
        <taxon>Adinetidae</taxon>
        <taxon>Adineta</taxon>
    </lineage>
</organism>
<protein>
    <submittedName>
        <fullName evidence="3">Uncharacterized protein</fullName>
    </submittedName>
</protein>
<dbReference type="EMBL" id="CAJOBB010002420">
    <property type="protein sequence ID" value="CAF3967439.1"/>
    <property type="molecule type" value="Genomic_DNA"/>
</dbReference>
<dbReference type="Proteomes" id="UP000663891">
    <property type="component" value="Unassembled WGS sequence"/>
</dbReference>
<feature type="compositionally biased region" description="Low complexity" evidence="1">
    <location>
        <begin position="69"/>
        <end position="86"/>
    </location>
</feature>
<gene>
    <name evidence="2" type="ORF">IZO911_LOCUS33403</name>
    <name evidence="5" type="ORF">KXQ929_LOCUS26568</name>
    <name evidence="4" type="ORF">OKA104_LOCUS22284</name>
    <name evidence="3" type="ORF">VCS650_LOCUS32908</name>
</gene>
<dbReference type="Proteomes" id="UP000663881">
    <property type="component" value="Unassembled WGS sequence"/>
</dbReference>
<proteinExistence type="predicted"/>
<sequence length="121" mass="13749">MTKYKSYTDVKQNMAEYKMRTAYVTPIQIHRLTTNLDSPRSARQHVHSDRSHSKADAPKASNHPEEHINQNTQMQQTPQTQTQLNNHNHETILPPIISPPTAATTTTTTTTTKKNSRCTIL</sequence>
<evidence type="ECO:0000313" key="3">
    <source>
        <dbReference type="EMBL" id="CAF1335186.1"/>
    </source>
</evidence>
<dbReference type="Proteomes" id="UP000663860">
    <property type="component" value="Unassembled WGS sequence"/>
</dbReference>
<evidence type="ECO:0000313" key="5">
    <source>
        <dbReference type="EMBL" id="CAF3967439.1"/>
    </source>
</evidence>
<evidence type="ECO:0000313" key="6">
    <source>
        <dbReference type="Proteomes" id="UP000663891"/>
    </source>
</evidence>
<dbReference type="EMBL" id="CAJNON010000617">
    <property type="protein sequence ID" value="CAF1335186.1"/>
    <property type="molecule type" value="Genomic_DNA"/>
</dbReference>
<evidence type="ECO:0000256" key="1">
    <source>
        <dbReference type="SAM" id="MobiDB-lite"/>
    </source>
</evidence>
<feature type="compositionally biased region" description="Basic and acidic residues" evidence="1">
    <location>
        <begin position="46"/>
        <end position="68"/>
    </location>
</feature>
<dbReference type="AlphaFoldDB" id="A0A815G8G3"/>